<protein>
    <submittedName>
        <fullName evidence="7">Amino acid transporter</fullName>
    </submittedName>
</protein>
<feature type="transmembrane region" description="Helical" evidence="6">
    <location>
        <begin position="368"/>
        <end position="393"/>
    </location>
</feature>
<evidence type="ECO:0000256" key="1">
    <source>
        <dbReference type="ARBA" id="ARBA00004651"/>
    </source>
</evidence>
<dbReference type="STRING" id="45056.Lade_1336"/>
<dbReference type="InterPro" id="IPR002293">
    <property type="entry name" value="AA/rel_permease1"/>
</dbReference>
<accession>A0A0W0R2M5</accession>
<dbReference type="AlphaFoldDB" id="A0A0W0R2M5"/>
<dbReference type="RefSeq" id="WP_058462423.1">
    <property type="nucleotide sequence ID" value="NZ_CAAAHS010000017.1"/>
</dbReference>
<dbReference type="PANTHER" id="PTHR42770">
    <property type="entry name" value="AMINO ACID TRANSPORTER-RELATED"/>
    <property type="match status" value="1"/>
</dbReference>
<keyword evidence="3 6" id="KW-0812">Transmembrane</keyword>
<dbReference type="PANTHER" id="PTHR42770:SF11">
    <property type="entry name" value="INNER MEMBRANE TRANSPORT PROTEIN YBAT"/>
    <property type="match status" value="1"/>
</dbReference>
<evidence type="ECO:0000313" key="8">
    <source>
        <dbReference type="EMBL" id="VEH86035.1"/>
    </source>
</evidence>
<dbReference type="PIRSF" id="PIRSF006060">
    <property type="entry name" value="AA_transporter"/>
    <property type="match status" value="1"/>
</dbReference>
<feature type="transmembrane region" description="Helical" evidence="6">
    <location>
        <begin position="83"/>
        <end position="104"/>
    </location>
</feature>
<evidence type="ECO:0000256" key="4">
    <source>
        <dbReference type="ARBA" id="ARBA00022989"/>
    </source>
</evidence>
<dbReference type="Proteomes" id="UP000281170">
    <property type="component" value="Plasmid 24"/>
</dbReference>
<dbReference type="PATRIC" id="fig|45056.6.peg.1382"/>
<evidence type="ECO:0000256" key="6">
    <source>
        <dbReference type="SAM" id="Phobius"/>
    </source>
</evidence>
<keyword evidence="4 6" id="KW-1133">Transmembrane helix</keyword>
<feature type="transmembrane region" description="Helical" evidence="6">
    <location>
        <begin position="175"/>
        <end position="196"/>
    </location>
</feature>
<dbReference type="Proteomes" id="UP000054859">
    <property type="component" value="Unassembled WGS sequence"/>
</dbReference>
<dbReference type="KEGG" id="ladl:NCTC12735_01681"/>
<evidence type="ECO:0000256" key="3">
    <source>
        <dbReference type="ARBA" id="ARBA00022692"/>
    </source>
</evidence>
<feature type="transmembrane region" description="Helical" evidence="6">
    <location>
        <begin position="12"/>
        <end position="29"/>
    </location>
</feature>
<geneLocation type="plasmid" evidence="8 10">
    <name>24</name>
</geneLocation>
<dbReference type="EMBL" id="LR134433">
    <property type="protein sequence ID" value="VEH86035.1"/>
    <property type="molecule type" value="Genomic_DNA"/>
</dbReference>
<keyword evidence="5 6" id="KW-0472">Membrane</keyword>
<evidence type="ECO:0000256" key="2">
    <source>
        <dbReference type="ARBA" id="ARBA00022475"/>
    </source>
</evidence>
<dbReference type="GO" id="GO:0022857">
    <property type="term" value="F:transmembrane transporter activity"/>
    <property type="evidence" value="ECO:0007669"/>
    <property type="project" value="InterPro"/>
</dbReference>
<gene>
    <name evidence="8" type="primary">ybaT</name>
    <name evidence="7" type="ORF">Lade_1336</name>
    <name evidence="8" type="ORF">NCTC12735_01681</name>
</gene>
<evidence type="ECO:0000313" key="9">
    <source>
        <dbReference type="Proteomes" id="UP000054859"/>
    </source>
</evidence>
<evidence type="ECO:0000313" key="10">
    <source>
        <dbReference type="Proteomes" id="UP000281170"/>
    </source>
</evidence>
<feature type="transmembrane region" description="Helical" evidence="6">
    <location>
        <begin position="312"/>
        <end position="330"/>
    </location>
</feature>
<name>A0A0W0R2M5_9GAMM</name>
<reference evidence="7 9" key="1">
    <citation type="submission" date="2015-11" db="EMBL/GenBank/DDBJ databases">
        <title>Identification of large and diverse effector repertoires of 38 Legionella species.</title>
        <authorList>
            <person name="Burstein D."/>
            <person name="Amaro F."/>
            <person name="Zusman T."/>
            <person name="Lifshitz Z."/>
            <person name="Cohen O."/>
            <person name="Gilbert J.A."/>
            <person name="Pupko T."/>
            <person name="Shuman H.A."/>
            <person name="Segal G."/>
        </authorList>
    </citation>
    <scope>NUCLEOTIDE SEQUENCE [LARGE SCALE GENOMIC DNA]</scope>
    <source>
        <strain evidence="7 9">1762-AUS-E</strain>
    </source>
</reference>
<organism evidence="7 9">
    <name type="scientific">Legionella adelaidensis</name>
    <dbReference type="NCBI Taxonomy" id="45056"/>
    <lineage>
        <taxon>Bacteria</taxon>
        <taxon>Pseudomonadati</taxon>
        <taxon>Pseudomonadota</taxon>
        <taxon>Gammaproteobacteria</taxon>
        <taxon>Legionellales</taxon>
        <taxon>Legionellaceae</taxon>
        <taxon>Legionella</taxon>
    </lineage>
</organism>
<feature type="transmembrane region" description="Helical" evidence="6">
    <location>
        <begin position="217"/>
        <end position="238"/>
    </location>
</feature>
<feature type="transmembrane region" description="Helical" evidence="6">
    <location>
        <begin position="41"/>
        <end position="62"/>
    </location>
</feature>
<keyword evidence="2" id="KW-1003">Cell membrane</keyword>
<evidence type="ECO:0000256" key="5">
    <source>
        <dbReference type="ARBA" id="ARBA00023136"/>
    </source>
</evidence>
<feature type="transmembrane region" description="Helical" evidence="6">
    <location>
        <begin position="336"/>
        <end position="356"/>
    </location>
</feature>
<dbReference type="OrthoDB" id="9804700at2"/>
<keyword evidence="9" id="KW-1185">Reference proteome</keyword>
<dbReference type="Pfam" id="PF13520">
    <property type="entry name" value="AA_permease_2"/>
    <property type="match status" value="1"/>
</dbReference>
<evidence type="ECO:0000313" key="7">
    <source>
        <dbReference type="EMBL" id="KTC65314.1"/>
    </source>
</evidence>
<feature type="transmembrane region" description="Helical" evidence="6">
    <location>
        <begin position="265"/>
        <end position="291"/>
    </location>
</feature>
<keyword evidence="8" id="KW-0614">Plasmid</keyword>
<comment type="subcellular location">
    <subcellularLocation>
        <location evidence="1">Cell membrane</location>
        <topology evidence="1">Multi-pass membrane protein</topology>
    </subcellularLocation>
</comment>
<feature type="transmembrane region" description="Helical" evidence="6">
    <location>
        <begin position="143"/>
        <end position="163"/>
    </location>
</feature>
<dbReference type="EMBL" id="LNKA01000002">
    <property type="protein sequence ID" value="KTC65314.1"/>
    <property type="molecule type" value="Genomic_DNA"/>
</dbReference>
<reference evidence="8 10" key="2">
    <citation type="submission" date="2018-12" db="EMBL/GenBank/DDBJ databases">
        <authorList>
            <consortium name="Pathogen Informatics"/>
        </authorList>
    </citation>
    <scope>NUCLEOTIDE SEQUENCE [LARGE SCALE GENOMIC DNA]</scope>
    <source>
        <strain evidence="8 10">NCTC12735</strain>
        <plasmid evidence="10">24</plasmid>
    </source>
</reference>
<dbReference type="InterPro" id="IPR050367">
    <property type="entry name" value="APC_superfamily"/>
</dbReference>
<dbReference type="GO" id="GO:0005886">
    <property type="term" value="C:plasma membrane"/>
    <property type="evidence" value="ECO:0007669"/>
    <property type="project" value="UniProtKB-SubCell"/>
</dbReference>
<feature type="transmembrane region" description="Helical" evidence="6">
    <location>
        <begin position="110"/>
        <end position="136"/>
    </location>
</feature>
<proteinExistence type="predicted"/>
<sequence length="396" mass="42830">MALKRTLSRTLVAFYGLGTILGAGIYALIGEVAKEAEKATPWAFLIASILALFTAASYAELCARFPYSAGSALYVRRAFNIKWIAGVVGWLVVCTGIVSSAAIAHGFAKYIALFSTFSPYFVITLLVIFLGGLAIWGIKESATLIFIMTLIEVGGLILIIFYGHKAFFHVNELELNTGFSFNGILIGAFIAFYAYIGFEDMVNIAEETINPGRALPAAIFFAVTVATVLYILVAWVVVDTLSVSILAGSDVPLVQIIKSQGQNPVAFIFIALVAISNGILAQIIMASRMIYGMAKQENAPLFFSQVNSKTQTPLWATLFVIGVILLFAYTLPIATLAKITSSVMFLIFLLIHAALIRVKIIHKGEKPAFSVPLFIPILSMLVTVLFIGAQIFVALN</sequence>
<dbReference type="Gene3D" id="1.20.1740.10">
    <property type="entry name" value="Amino acid/polyamine transporter I"/>
    <property type="match status" value="1"/>
</dbReference>